<evidence type="ECO:0000313" key="2">
    <source>
        <dbReference type="EMBL" id="GIY03365.1"/>
    </source>
</evidence>
<dbReference type="AlphaFoldDB" id="A0AAV4Q5U2"/>
<dbReference type="SMART" id="SM00060">
    <property type="entry name" value="FN3"/>
    <property type="match status" value="1"/>
</dbReference>
<keyword evidence="2" id="KW-0418">Kinase</keyword>
<dbReference type="GO" id="GO:0016301">
    <property type="term" value="F:kinase activity"/>
    <property type="evidence" value="ECO:0007669"/>
    <property type="project" value="UniProtKB-KW"/>
</dbReference>
<keyword evidence="2" id="KW-0808">Transferase</keyword>
<evidence type="ECO:0000259" key="1">
    <source>
        <dbReference type="PROSITE" id="PS50853"/>
    </source>
</evidence>
<keyword evidence="3" id="KW-1185">Reference proteome</keyword>
<gene>
    <name evidence="2" type="primary">Ros1</name>
    <name evidence="2" type="ORF">CDAR_320381</name>
</gene>
<name>A0AAV4Q5U2_9ARAC</name>
<comment type="caution">
    <text evidence="2">The sequence shown here is derived from an EMBL/GenBank/DDBJ whole genome shotgun (WGS) entry which is preliminary data.</text>
</comment>
<dbReference type="InterPro" id="IPR013783">
    <property type="entry name" value="Ig-like_fold"/>
</dbReference>
<reference evidence="2 3" key="1">
    <citation type="submission" date="2021-06" db="EMBL/GenBank/DDBJ databases">
        <title>Caerostris darwini draft genome.</title>
        <authorList>
            <person name="Kono N."/>
            <person name="Arakawa K."/>
        </authorList>
    </citation>
    <scope>NUCLEOTIDE SEQUENCE [LARGE SCALE GENOMIC DNA]</scope>
</reference>
<dbReference type="InterPro" id="IPR036116">
    <property type="entry name" value="FN3_sf"/>
</dbReference>
<feature type="non-terminal residue" evidence="2">
    <location>
        <position position="1"/>
    </location>
</feature>
<dbReference type="Pfam" id="PF00041">
    <property type="entry name" value="fn3"/>
    <property type="match status" value="1"/>
</dbReference>
<protein>
    <submittedName>
        <fullName evidence="2">Tyrosine-protein kinase receptor</fullName>
    </submittedName>
</protein>
<dbReference type="CDD" id="cd00063">
    <property type="entry name" value="FN3"/>
    <property type="match status" value="1"/>
</dbReference>
<dbReference type="SUPFAM" id="SSF49265">
    <property type="entry name" value="Fibronectin type III"/>
    <property type="match status" value="1"/>
</dbReference>
<dbReference type="PROSITE" id="PS50853">
    <property type="entry name" value="FN3"/>
    <property type="match status" value="1"/>
</dbReference>
<dbReference type="EMBL" id="BPLQ01003800">
    <property type="protein sequence ID" value="GIY03365.1"/>
    <property type="molecule type" value="Genomic_DNA"/>
</dbReference>
<proteinExistence type="predicted"/>
<evidence type="ECO:0000313" key="3">
    <source>
        <dbReference type="Proteomes" id="UP001054837"/>
    </source>
</evidence>
<accession>A0AAV4Q5U2</accession>
<dbReference type="Gene3D" id="2.60.40.10">
    <property type="entry name" value="Immunoglobulins"/>
    <property type="match status" value="1"/>
</dbReference>
<sequence>GLSPKTRYRFRLVLTYRVRERRFAWPQHSHFEFLTSGDVPGAPGRPQVKRVVRDVFQLYWEESPNNGYSDLVYEVEVRSDLEKEWRLFANSSLTTSIVNNFSVNTNYEFRVRALNEYGASGYSYSEKPFLPETGGEIYFVLFPLKFGSCFMI</sequence>
<dbReference type="InterPro" id="IPR003961">
    <property type="entry name" value="FN3_dom"/>
</dbReference>
<keyword evidence="2" id="KW-0675">Receptor</keyword>
<dbReference type="Proteomes" id="UP001054837">
    <property type="component" value="Unassembled WGS sequence"/>
</dbReference>
<feature type="domain" description="Fibronectin type-III" evidence="1">
    <location>
        <begin position="42"/>
        <end position="136"/>
    </location>
</feature>
<organism evidence="2 3">
    <name type="scientific">Caerostris darwini</name>
    <dbReference type="NCBI Taxonomy" id="1538125"/>
    <lineage>
        <taxon>Eukaryota</taxon>
        <taxon>Metazoa</taxon>
        <taxon>Ecdysozoa</taxon>
        <taxon>Arthropoda</taxon>
        <taxon>Chelicerata</taxon>
        <taxon>Arachnida</taxon>
        <taxon>Araneae</taxon>
        <taxon>Araneomorphae</taxon>
        <taxon>Entelegynae</taxon>
        <taxon>Araneoidea</taxon>
        <taxon>Araneidae</taxon>
        <taxon>Caerostris</taxon>
    </lineage>
</organism>